<evidence type="ECO:0000313" key="3">
    <source>
        <dbReference type="Proteomes" id="UP000237968"/>
    </source>
</evidence>
<dbReference type="Proteomes" id="UP000237968">
    <property type="component" value="Unassembled WGS sequence"/>
</dbReference>
<organism evidence="2 3">
    <name type="scientific">Enhygromyxa salina</name>
    <dbReference type="NCBI Taxonomy" id="215803"/>
    <lineage>
        <taxon>Bacteria</taxon>
        <taxon>Pseudomonadati</taxon>
        <taxon>Myxococcota</taxon>
        <taxon>Polyangia</taxon>
        <taxon>Nannocystales</taxon>
        <taxon>Nannocystaceae</taxon>
        <taxon>Enhygromyxa</taxon>
    </lineage>
</organism>
<dbReference type="EMBL" id="PVNK01000110">
    <property type="protein sequence ID" value="PRQ02827.1"/>
    <property type="molecule type" value="Genomic_DNA"/>
</dbReference>
<keyword evidence="3" id="KW-1185">Reference proteome</keyword>
<proteinExistence type="predicted"/>
<sequence length="59" mass="6325">MFAVEALVCQRCAGPMRLVEIANDSDTVARVLADIGLGVRPPPRPRPTPPGQLELDFAP</sequence>
<reference evidence="2 3" key="1">
    <citation type="submission" date="2018-03" db="EMBL/GenBank/DDBJ databases">
        <title>Draft Genome Sequences of the Obligatory Marine Myxobacteria Enhygromyxa salina SWB005.</title>
        <authorList>
            <person name="Poehlein A."/>
            <person name="Moghaddam J.A."/>
            <person name="Harms H."/>
            <person name="Alanjari M."/>
            <person name="Koenig G.M."/>
            <person name="Daniel R."/>
            <person name="Schaeberle T.F."/>
        </authorList>
    </citation>
    <scope>NUCLEOTIDE SEQUENCE [LARGE SCALE GENOMIC DNA]</scope>
    <source>
        <strain evidence="2 3">SWB005</strain>
    </source>
</reference>
<gene>
    <name evidence="2" type="ORF">ENSA5_20040</name>
</gene>
<feature type="region of interest" description="Disordered" evidence="1">
    <location>
        <begin position="39"/>
        <end position="59"/>
    </location>
</feature>
<dbReference type="AlphaFoldDB" id="A0A2S9YCI7"/>
<accession>A0A2S9YCI7</accession>
<evidence type="ECO:0000313" key="2">
    <source>
        <dbReference type="EMBL" id="PRQ02827.1"/>
    </source>
</evidence>
<protein>
    <submittedName>
        <fullName evidence="2">Uncharacterized protein</fullName>
    </submittedName>
</protein>
<evidence type="ECO:0000256" key="1">
    <source>
        <dbReference type="SAM" id="MobiDB-lite"/>
    </source>
</evidence>
<name>A0A2S9YCI7_9BACT</name>
<comment type="caution">
    <text evidence="2">The sequence shown here is derived from an EMBL/GenBank/DDBJ whole genome shotgun (WGS) entry which is preliminary data.</text>
</comment>
<feature type="compositionally biased region" description="Pro residues" evidence="1">
    <location>
        <begin position="40"/>
        <end position="50"/>
    </location>
</feature>